<organism evidence="1 2">
    <name type="scientific">Rickenella mellea</name>
    <dbReference type="NCBI Taxonomy" id="50990"/>
    <lineage>
        <taxon>Eukaryota</taxon>
        <taxon>Fungi</taxon>
        <taxon>Dikarya</taxon>
        <taxon>Basidiomycota</taxon>
        <taxon>Agaricomycotina</taxon>
        <taxon>Agaricomycetes</taxon>
        <taxon>Hymenochaetales</taxon>
        <taxon>Rickenellaceae</taxon>
        <taxon>Rickenella</taxon>
    </lineage>
</organism>
<dbReference type="VEuPathDB" id="FungiDB:BD410DRAFT_796823"/>
<dbReference type="AlphaFoldDB" id="A0A4Y7PIZ7"/>
<sequence length="173" mass="19313">MTTRPPPIEPVAPYTGKIRYPLDGLLDLARSIIHDLERHHRSLLEAAREADNEDGEAEEIDNLTDIDQSMFALDRLRWKARVEADSPGYEWSASDVEGFNDPSAGEEGLLTLGHTPKAAWVIGRAIERRKEKRGAPPLTDASWNKEDALLDFLLFLAKYNHVGLFSSATSSET</sequence>
<gene>
    <name evidence="1" type="ORF">BD410DRAFT_796823</name>
</gene>
<proteinExistence type="predicted"/>
<accession>A0A4Y7PIZ7</accession>
<dbReference type="EMBL" id="ML170297">
    <property type="protein sequence ID" value="TDL14971.1"/>
    <property type="molecule type" value="Genomic_DNA"/>
</dbReference>
<dbReference type="OrthoDB" id="3022211at2759"/>
<keyword evidence="2" id="KW-1185">Reference proteome</keyword>
<dbReference type="Proteomes" id="UP000294933">
    <property type="component" value="Unassembled WGS sequence"/>
</dbReference>
<evidence type="ECO:0000313" key="1">
    <source>
        <dbReference type="EMBL" id="TDL14971.1"/>
    </source>
</evidence>
<name>A0A4Y7PIZ7_9AGAM</name>
<reference evidence="1 2" key="1">
    <citation type="submission" date="2018-06" db="EMBL/GenBank/DDBJ databases">
        <title>A transcriptomic atlas of mushroom development highlights an independent origin of complex multicellularity.</title>
        <authorList>
            <consortium name="DOE Joint Genome Institute"/>
            <person name="Krizsan K."/>
            <person name="Almasi E."/>
            <person name="Merenyi Z."/>
            <person name="Sahu N."/>
            <person name="Viragh M."/>
            <person name="Koszo T."/>
            <person name="Mondo S."/>
            <person name="Kiss B."/>
            <person name="Balint B."/>
            <person name="Kues U."/>
            <person name="Barry K."/>
            <person name="Hegedus J.C."/>
            <person name="Henrissat B."/>
            <person name="Johnson J."/>
            <person name="Lipzen A."/>
            <person name="Ohm R."/>
            <person name="Nagy I."/>
            <person name="Pangilinan J."/>
            <person name="Yan J."/>
            <person name="Xiong Y."/>
            <person name="Grigoriev I.V."/>
            <person name="Hibbett D.S."/>
            <person name="Nagy L.G."/>
        </authorList>
    </citation>
    <scope>NUCLEOTIDE SEQUENCE [LARGE SCALE GENOMIC DNA]</scope>
    <source>
        <strain evidence="1 2">SZMC22713</strain>
    </source>
</reference>
<protein>
    <submittedName>
        <fullName evidence="1">Uncharacterized protein</fullName>
    </submittedName>
</protein>
<evidence type="ECO:0000313" key="2">
    <source>
        <dbReference type="Proteomes" id="UP000294933"/>
    </source>
</evidence>